<protein>
    <submittedName>
        <fullName evidence="1">Uncharacterized protein</fullName>
    </submittedName>
</protein>
<evidence type="ECO:0000313" key="1">
    <source>
        <dbReference type="EMBL" id="TWG12827.1"/>
    </source>
</evidence>
<accession>A0A561VMJ6</accession>
<dbReference type="AlphaFoldDB" id="A0A561VMJ6"/>
<reference evidence="1 2" key="1">
    <citation type="submission" date="2019-06" db="EMBL/GenBank/DDBJ databases">
        <title>Sequencing the genomes of 1000 actinobacteria strains.</title>
        <authorList>
            <person name="Klenk H.-P."/>
        </authorList>
    </citation>
    <scope>NUCLEOTIDE SEQUENCE [LARGE SCALE GENOMIC DNA]</scope>
    <source>
        <strain evidence="1 2">DSM 43866</strain>
    </source>
</reference>
<keyword evidence="2" id="KW-1185">Reference proteome</keyword>
<sequence length="169" mass="18296">MHSNDRQIAVEVLSILHLHRDMRICLRYLAALVAVVAAGLVSPASAQAASGLKVSEAVIQSLTAQAIVPSWATNTIGNASAIGIGVIGAKDGNYNVPNKYDYVLPVNMYTHDRFGWNTTGGFYTGPNYCTWQLRSDDHGVTWYRQYPDLGSGVHLIGANTSYIVTSYSC</sequence>
<dbReference type="Proteomes" id="UP000320239">
    <property type="component" value="Unassembled WGS sequence"/>
</dbReference>
<organism evidence="1 2">
    <name type="scientific">Actinoplanes teichomyceticus</name>
    <dbReference type="NCBI Taxonomy" id="1867"/>
    <lineage>
        <taxon>Bacteria</taxon>
        <taxon>Bacillati</taxon>
        <taxon>Actinomycetota</taxon>
        <taxon>Actinomycetes</taxon>
        <taxon>Micromonosporales</taxon>
        <taxon>Micromonosporaceae</taxon>
        <taxon>Actinoplanes</taxon>
    </lineage>
</organism>
<proteinExistence type="predicted"/>
<gene>
    <name evidence="1" type="ORF">FHX34_105695</name>
</gene>
<dbReference type="EMBL" id="VIWY01000005">
    <property type="protein sequence ID" value="TWG12827.1"/>
    <property type="molecule type" value="Genomic_DNA"/>
</dbReference>
<evidence type="ECO:0000313" key="2">
    <source>
        <dbReference type="Proteomes" id="UP000320239"/>
    </source>
</evidence>
<name>A0A561VMJ6_ACTTI</name>
<comment type="caution">
    <text evidence="1">The sequence shown here is derived from an EMBL/GenBank/DDBJ whole genome shotgun (WGS) entry which is preliminary data.</text>
</comment>